<proteinExistence type="inferred from homology"/>
<dbReference type="FunCoup" id="A0A7L4YIM0">
    <property type="interactions" value="97"/>
</dbReference>
<feature type="binding site" evidence="8 10">
    <location>
        <begin position="101"/>
        <end position="102"/>
    </location>
    <ligand>
        <name>substrate</name>
    </ligand>
</feature>
<dbReference type="KEGG" id="eke:EK0264_01140"/>
<evidence type="ECO:0000256" key="7">
    <source>
        <dbReference type="ARBA" id="ARBA00023239"/>
    </source>
</evidence>
<dbReference type="InterPro" id="IPR018509">
    <property type="entry name" value="DHquinase_II_CS"/>
</dbReference>
<evidence type="ECO:0000256" key="2">
    <source>
        <dbReference type="ARBA" id="ARBA00004902"/>
    </source>
</evidence>
<comment type="subunit">
    <text evidence="4 8">Homododecamer.</text>
</comment>
<dbReference type="PROSITE" id="PS01029">
    <property type="entry name" value="DEHYDROQUINASE_II"/>
    <property type="match status" value="1"/>
</dbReference>
<feature type="active site" description="Proton donor" evidence="8 9">
    <location>
        <position position="100"/>
    </location>
</feature>
<evidence type="ECO:0000256" key="3">
    <source>
        <dbReference type="ARBA" id="ARBA00011037"/>
    </source>
</evidence>
<dbReference type="RefSeq" id="WP_159542126.1">
    <property type="nucleotide sequence ID" value="NZ_CP047156.1"/>
</dbReference>
<evidence type="ECO:0000313" key="12">
    <source>
        <dbReference type="EMBL" id="QHB99041.1"/>
    </source>
</evidence>
<evidence type="ECO:0000256" key="1">
    <source>
        <dbReference type="ARBA" id="ARBA00001864"/>
    </source>
</evidence>
<dbReference type="InterPro" id="IPR036441">
    <property type="entry name" value="DHquinase_II_sf"/>
</dbReference>
<dbReference type="PANTHER" id="PTHR21272">
    <property type="entry name" value="CATABOLIC 3-DEHYDROQUINASE"/>
    <property type="match status" value="1"/>
</dbReference>
<feature type="binding site" evidence="8 10">
    <location>
        <position position="80"/>
    </location>
    <ligand>
        <name>substrate</name>
    </ligand>
</feature>
<sequence length="144" mass="15622">MSEILILNGPNLNRLGNREPGIYGSASYDDLVQFVQDAGEAVGRTVEVRQTNDEGEMIDWLHEAADLETPVVLNPGAWGHYSYALRDACAMLTAPLVEVHISNIHAREAFRHHSVISPVARGVIAGLGVEGYADAIQAIVRFTA</sequence>
<dbReference type="EMBL" id="CP047156">
    <property type="protein sequence ID" value="QHB99041.1"/>
    <property type="molecule type" value="Genomic_DNA"/>
</dbReference>
<dbReference type="OrthoDB" id="9790793at2"/>
<dbReference type="SUPFAM" id="SSF52304">
    <property type="entry name" value="Type II 3-dehydroquinate dehydratase"/>
    <property type="match status" value="1"/>
</dbReference>
<feature type="site" description="Transition state stabilizer" evidence="8 11">
    <location>
        <position position="18"/>
    </location>
</feature>
<comment type="similarity">
    <text evidence="3 8">Belongs to the type-II 3-dehydroquinase family.</text>
</comment>
<dbReference type="HAMAP" id="MF_00169">
    <property type="entry name" value="AroQ"/>
    <property type="match status" value="1"/>
</dbReference>
<dbReference type="GO" id="GO:0019631">
    <property type="term" value="P:quinate catabolic process"/>
    <property type="evidence" value="ECO:0007669"/>
    <property type="project" value="TreeGrafter"/>
</dbReference>
<name>A0A7L4YIM0_9ACTN</name>
<comment type="catalytic activity">
    <reaction evidence="1 8">
        <text>3-dehydroquinate = 3-dehydroshikimate + H2O</text>
        <dbReference type="Rhea" id="RHEA:21096"/>
        <dbReference type="ChEBI" id="CHEBI:15377"/>
        <dbReference type="ChEBI" id="CHEBI:16630"/>
        <dbReference type="ChEBI" id="CHEBI:32364"/>
        <dbReference type="EC" id="4.2.1.10"/>
    </reaction>
</comment>
<comment type="function">
    <text evidence="8">Catalyzes a trans-dehydration via an enolate intermediate.</text>
</comment>
<dbReference type="GO" id="GO:0003855">
    <property type="term" value="F:3-dehydroquinate dehydratase activity"/>
    <property type="evidence" value="ECO:0007669"/>
    <property type="project" value="UniProtKB-UniRule"/>
</dbReference>
<dbReference type="NCBIfam" id="TIGR01088">
    <property type="entry name" value="aroQ"/>
    <property type="match status" value="1"/>
</dbReference>
<dbReference type="Pfam" id="PF01220">
    <property type="entry name" value="DHquinase_II"/>
    <property type="match status" value="1"/>
</dbReference>
<dbReference type="NCBIfam" id="NF003806">
    <property type="entry name" value="PRK05395.1-3"/>
    <property type="match status" value="1"/>
</dbReference>
<evidence type="ECO:0000256" key="10">
    <source>
        <dbReference type="PIRSR" id="PIRSR001399-2"/>
    </source>
</evidence>
<dbReference type="EC" id="4.2.1.10" evidence="5 8"/>
<dbReference type="GO" id="GO:0009073">
    <property type="term" value="P:aromatic amino acid family biosynthetic process"/>
    <property type="evidence" value="ECO:0007669"/>
    <property type="project" value="UniProtKB-KW"/>
</dbReference>
<keyword evidence="13" id="KW-1185">Reference proteome</keyword>
<feature type="active site" description="Proton acceptor" evidence="8 9">
    <location>
        <position position="23"/>
    </location>
</feature>
<dbReference type="Proteomes" id="UP000463857">
    <property type="component" value="Chromosome"/>
</dbReference>
<protein>
    <recommendedName>
        <fullName evidence="5 8">3-dehydroquinate dehydratase</fullName>
        <shortName evidence="8">3-dehydroquinase</shortName>
        <ecNumber evidence="5 8">4.2.1.10</ecNumber>
    </recommendedName>
    <alternativeName>
        <fullName evidence="8">Type II DHQase</fullName>
    </alternativeName>
</protein>
<dbReference type="GO" id="GO:0008652">
    <property type="term" value="P:amino acid biosynthetic process"/>
    <property type="evidence" value="ECO:0007669"/>
    <property type="project" value="UniProtKB-KW"/>
</dbReference>
<accession>A0A7L4YIM0</accession>
<reference evidence="12 13" key="1">
    <citation type="journal article" date="2018" name="Int. J. Syst. Evol. Microbiol.">
        <title>Epidermidibacterium keratini gen. nov., sp. nov., a member of the family Sporichthyaceae, isolated from keratin epidermis.</title>
        <authorList>
            <person name="Lee D.G."/>
            <person name="Trujillo M.E."/>
            <person name="Kang S."/>
            <person name="Nam J.J."/>
            <person name="Kim Y.J."/>
        </authorList>
    </citation>
    <scope>NUCLEOTIDE SEQUENCE [LARGE SCALE GENOMIC DNA]</scope>
    <source>
        <strain evidence="12 13">EPI-7</strain>
    </source>
</reference>
<evidence type="ECO:0000256" key="9">
    <source>
        <dbReference type="PIRSR" id="PIRSR001399-1"/>
    </source>
</evidence>
<feature type="binding site" evidence="8 10">
    <location>
        <position position="74"/>
    </location>
    <ligand>
        <name>substrate</name>
    </ligand>
</feature>
<dbReference type="NCBIfam" id="NF003805">
    <property type="entry name" value="PRK05395.1-2"/>
    <property type="match status" value="1"/>
</dbReference>
<evidence type="ECO:0000256" key="11">
    <source>
        <dbReference type="PIRSR" id="PIRSR001399-3"/>
    </source>
</evidence>
<gene>
    <name evidence="8 12" type="primary">aroQ</name>
    <name evidence="12" type="ORF">EK0264_01140</name>
</gene>
<dbReference type="Gene3D" id="3.40.50.9100">
    <property type="entry name" value="Dehydroquinase, class II"/>
    <property type="match status" value="1"/>
</dbReference>
<dbReference type="NCBIfam" id="NF003807">
    <property type="entry name" value="PRK05395.1-4"/>
    <property type="match status" value="1"/>
</dbReference>
<evidence type="ECO:0000313" key="13">
    <source>
        <dbReference type="Proteomes" id="UP000463857"/>
    </source>
</evidence>
<evidence type="ECO:0000256" key="8">
    <source>
        <dbReference type="HAMAP-Rule" id="MF_00169"/>
    </source>
</evidence>
<dbReference type="PIRSF" id="PIRSF001399">
    <property type="entry name" value="DHquinase_II"/>
    <property type="match status" value="1"/>
</dbReference>
<dbReference type="CDD" id="cd00466">
    <property type="entry name" value="DHQase_II"/>
    <property type="match status" value="1"/>
</dbReference>
<keyword evidence="8" id="KW-0028">Amino-acid biosynthesis</keyword>
<dbReference type="InParanoid" id="A0A7L4YIM0"/>
<organism evidence="12 13">
    <name type="scientific">Epidermidibacterium keratini</name>
    <dbReference type="NCBI Taxonomy" id="1891644"/>
    <lineage>
        <taxon>Bacteria</taxon>
        <taxon>Bacillati</taxon>
        <taxon>Actinomycetota</taxon>
        <taxon>Actinomycetes</taxon>
        <taxon>Sporichthyales</taxon>
        <taxon>Sporichthyaceae</taxon>
        <taxon>Epidermidibacterium</taxon>
    </lineage>
</organism>
<dbReference type="PANTHER" id="PTHR21272:SF3">
    <property type="entry name" value="CATABOLIC 3-DEHYDROQUINASE"/>
    <property type="match status" value="1"/>
</dbReference>
<evidence type="ECO:0000256" key="4">
    <source>
        <dbReference type="ARBA" id="ARBA00011193"/>
    </source>
</evidence>
<evidence type="ECO:0000256" key="5">
    <source>
        <dbReference type="ARBA" id="ARBA00012060"/>
    </source>
</evidence>
<evidence type="ECO:0000256" key="6">
    <source>
        <dbReference type="ARBA" id="ARBA00023141"/>
    </source>
</evidence>
<keyword evidence="6 8" id="KW-0057">Aromatic amino acid biosynthesis</keyword>
<feature type="binding site" evidence="8 10">
    <location>
        <position position="111"/>
    </location>
    <ligand>
        <name>substrate</name>
    </ligand>
</feature>
<keyword evidence="7 8" id="KW-0456">Lyase</keyword>
<dbReference type="UniPathway" id="UPA00053">
    <property type="reaction ID" value="UER00086"/>
</dbReference>
<dbReference type="GO" id="GO:0009423">
    <property type="term" value="P:chorismate biosynthetic process"/>
    <property type="evidence" value="ECO:0007669"/>
    <property type="project" value="UniProtKB-UniRule"/>
</dbReference>
<comment type="pathway">
    <text evidence="2 8">Metabolic intermediate biosynthesis; chorismate biosynthesis; chorismate from D-erythrose 4-phosphate and phosphoenolpyruvate: step 3/7.</text>
</comment>
<dbReference type="InterPro" id="IPR001874">
    <property type="entry name" value="DHquinase_II"/>
</dbReference>
<dbReference type="AlphaFoldDB" id="A0A7L4YIM0"/>
<feature type="binding site" evidence="8 10">
    <location>
        <position position="87"/>
    </location>
    <ligand>
        <name>substrate</name>
    </ligand>
</feature>